<dbReference type="InterPro" id="IPR015424">
    <property type="entry name" value="PyrdxlP-dep_Trfase"/>
</dbReference>
<dbReference type="OrthoDB" id="9807157at2"/>
<comment type="cofactor">
    <cofactor evidence="1">
        <name>pyridoxal 5'-phosphate</name>
        <dbReference type="ChEBI" id="CHEBI:597326"/>
    </cofactor>
</comment>
<protein>
    <submittedName>
        <fullName evidence="6">8-amino-7-oxononanoate synthase</fullName>
    </submittedName>
</protein>
<reference evidence="6 7" key="1">
    <citation type="submission" date="2018-10" db="EMBL/GenBank/DDBJ databases">
        <title>Genomic Encyclopedia of Archaeal and Bacterial Type Strains, Phase II (KMG-II): from individual species to whole genera.</title>
        <authorList>
            <person name="Goeker M."/>
        </authorList>
    </citation>
    <scope>NUCLEOTIDE SEQUENCE [LARGE SCALE GENOMIC DNA]</scope>
    <source>
        <strain evidence="6 7">DSM 19727</strain>
    </source>
</reference>
<evidence type="ECO:0000313" key="7">
    <source>
        <dbReference type="Proteomes" id="UP000280368"/>
    </source>
</evidence>
<dbReference type="EMBL" id="REFH01000011">
    <property type="protein sequence ID" value="RMA72963.1"/>
    <property type="molecule type" value="Genomic_DNA"/>
</dbReference>
<dbReference type="PANTHER" id="PTHR13693">
    <property type="entry name" value="CLASS II AMINOTRANSFERASE/8-AMINO-7-OXONONANOATE SYNTHASE"/>
    <property type="match status" value="1"/>
</dbReference>
<accession>A0A3L9ZJ41</accession>
<dbReference type="InterPro" id="IPR015421">
    <property type="entry name" value="PyrdxlP-dep_Trfase_major"/>
</dbReference>
<evidence type="ECO:0000259" key="5">
    <source>
        <dbReference type="Pfam" id="PF00155"/>
    </source>
</evidence>
<dbReference type="Gene3D" id="3.90.1150.10">
    <property type="entry name" value="Aspartate Aminotransferase, domain 1"/>
    <property type="match status" value="1"/>
</dbReference>
<dbReference type="InterPro" id="IPR015422">
    <property type="entry name" value="PyrdxlP-dep_Trfase_small"/>
</dbReference>
<keyword evidence="4" id="KW-0663">Pyridoxal phosphate</keyword>
<organism evidence="6 7">
    <name type="scientific">Flavobacterium weaverense</name>
    <dbReference type="NCBI Taxonomy" id="271156"/>
    <lineage>
        <taxon>Bacteria</taxon>
        <taxon>Pseudomonadati</taxon>
        <taxon>Bacteroidota</taxon>
        <taxon>Flavobacteriia</taxon>
        <taxon>Flavobacteriales</taxon>
        <taxon>Flavobacteriaceae</taxon>
        <taxon>Flavobacterium</taxon>
    </lineage>
</organism>
<evidence type="ECO:0000313" key="6">
    <source>
        <dbReference type="EMBL" id="RMA72963.1"/>
    </source>
</evidence>
<comment type="caution">
    <text evidence="6">The sequence shown here is derived from an EMBL/GenBank/DDBJ whole genome shotgun (WGS) entry which is preliminary data.</text>
</comment>
<dbReference type="GO" id="GO:0009102">
    <property type="term" value="P:biotin biosynthetic process"/>
    <property type="evidence" value="ECO:0007669"/>
    <property type="project" value="TreeGrafter"/>
</dbReference>
<comment type="similarity">
    <text evidence="2">Belongs to the class-II pyridoxal-phosphate-dependent aminotransferase family. BioF subfamily.</text>
</comment>
<keyword evidence="3" id="KW-0808">Transferase</keyword>
<dbReference type="InterPro" id="IPR004839">
    <property type="entry name" value="Aminotransferase_I/II_large"/>
</dbReference>
<dbReference type="SUPFAM" id="SSF53383">
    <property type="entry name" value="PLP-dependent transferases"/>
    <property type="match status" value="1"/>
</dbReference>
<sequence length="369" mass="41162">MLNTLSKLKDSLEKRNTENVLRSLKHKKEGVDFYSNDYLGMAQNVPFQEIVLQEINQQPQLLKGATGSRLISGNSNFTMEVEAFIANKHMVESALLLPSAYLANLALLSAIPQRGDIVLMDECIHRSVRDGLRLSNAKSLKFKHNDLEHLEKLLKEANGNRFIAVESLYSMEGDFAPLEKLAVLAEKYNAALIVDEAHAFGVFGYGIVAQKNLHKKVFATIVTYGKALGMHGAAILGNQTMICYLVNFSSPVIYTTGSNDLHAMSIKKGYHFLENNSILNQNLQENISEFRKSNLPTLSDPQSPIQIVPMANVSSAKRAQQHLENKGFLTFAAVAPTVKEGEERLRICLHSFNSKEEIDQLTKIIKEFI</sequence>
<proteinExistence type="inferred from homology"/>
<dbReference type="RefSeq" id="WP_121926149.1">
    <property type="nucleotide sequence ID" value="NZ_CBCSGA010000025.1"/>
</dbReference>
<dbReference type="PANTHER" id="PTHR13693:SF77">
    <property type="entry name" value="8-AMINO-7-OXONONANOATE SYNTHASE"/>
    <property type="match status" value="1"/>
</dbReference>
<feature type="domain" description="Aminotransferase class I/classII large" evidence="5">
    <location>
        <begin position="30"/>
        <end position="363"/>
    </location>
</feature>
<name>A0A3L9ZJ41_9FLAO</name>
<evidence type="ECO:0000256" key="4">
    <source>
        <dbReference type="ARBA" id="ARBA00022898"/>
    </source>
</evidence>
<keyword evidence="7" id="KW-1185">Reference proteome</keyword>
<dbReference type="Gene3D" id="3.40.640.10">
    <property type="entry name" value="Type I PLP-dependent aspartate aminotransferase-like (Major domain)"/>
    <property type="match status" value="1"/>
</dbReference>
<evidence type="ECO:0000256" key="3">
    <source>
        <dbReference type="ARBA" id="ARBA00022679"/>
    </source>
</evidence>
<evidence type="ECO:0000256" key="1">
    <source>
        <dbReference type="ARBA" id="ARBA00001933"/>
    </source>
</evidence>
<dbReference type="AlphaFoldDB" id="A0A3L9ZJ41"/>
<dbReference type="Proteomes" id="UP000280368">
    <property type="component" value="Unassembled WGS sequence"/>
</dbReference>
<dbReference type="GO" id="GO:0030170">
    <property type="term" value="F:pyridoxal phosphate binding"/>
    <property type="evidence" value="ECO:0007669"/>
    <property type="project" value="InterPro"/>
</dbReference>
<evidence type="ECO:0000256" key="2">
    <source>
        <dbReference type="ARBA" id="ARBA00010008"/>
    </source>
</evidence>
<dbReference type="GO" id="GO:0016740">
    <property type="term" value="F:transferase activity"/>
    <property type="evidence" value="ECO:0007669"/>
    <property type="project" value="UniProtKB-KW"/>
</dbReference>
<dbReference type="Pfam" id="PF00155">
    <property type="entry name" value="Aminotran_1_2"/>
    <property type="match status" value="1"/>
</dbReference>
<gene>
    <name evidence="6" type="ORF">BC961_2559</name>
</gene>
<dbReference type="InterPro" id="IPR050087">
    <property type="entry name" value="AON_synthase_class-II"/>
</dbReference>